<sequence>MYNTAKELHIGIDLGLQGINSNRKGDIQSSEKDWFLNNVMIQEINRKLNPKSNFKGEGFEDTFKRIDDLESIKEDTSEIVSLPIYKYSDKASYVPLPSDYHRYIECIVGVNNLGSIGSSVISFKNLFVANGMPYTTVAGAVKLPSATSNYSDFIVRFMYNITGVYGSESYDEEILFDINEEGRYWSYTSDPTDIYYLHGMESINITYSDAKFQLIRMVMDHINNVTGPEIGLVVYWERYAHLYEKDSFIFVVDNAIFTEKVPNFDPITNPLFTKIYISPTGDEPNTPGDEDTYVQLLGLWNIKRDEYMQKFEPTALSDTNFYTSAEAAAYAAATFDEHPVRIVKSSEVNRLNKHYYGKTVFDSPIGIIRQGRIVVYHDSTFEFNRIDLEYYRKPRLISLPNNQGCEITSDSFRVELVDKTVQKISAFIQDPNYKNVLQENLILE</sequence>
<protein>
    <submittedName>
        <fullName evidence="1">Uncharacterized protein</fullName>
    </submittedName>
</protein>
<proteinExistence type="predicted"/>
<name>A0A0F9QRU2_9ZZZZ</name>
<accession>A0A0F9QRU2</accession>
<dbReference type="EMBL" id="LAZR01004511">
    <property type="protein sequence ID" value="KKN07948.1"/>
    <property type="molecule type" value="Genomic_DNA"/>
</dbReference>
<gene>
    <name evidence="1" type="ORF">LCGC14_1061670</name>
</gene>
<comment type="caution">
    <text evidence="1">The sequence shown here is derived from an EMBL/GenBank/DDBJ whole genome shotgun (WGS) entry which is preliminary data.</text>
</comment>
<dbReference type="AlphaFoldDB" id="A0A0F9QRU2"/>
<reference evidence="1" key="1">
    <citation type="journal article" date="2015" name="Nature">
        <title>Complex archaea that bridge the gap between prokaryotes and eukaryotes.</title>
        <authorList>
            <person name="Spang A."/>
            <person name="Saw J.H."/>
            <person name="Jorgensen S.L."/>
            <person name="Zaremba-Niedzwiedzka K."/>
            <person name="Martijn J."/>
            <person name="Lind A.E."/>
            <person name="van Eijk R."/>
            <person name="Schleper C."/>
            <person name="Guy L."/>
            <person name="Ettema T.J."/>
        </authorList>
    </citation>
    <scope>NUCLEOTIDE SEQUENCE</scope>
</reference>
<evidence type="ECO:0000313" key="1">
    <source>
        <dbReference type="EMBL" id="KKN07948.1"/>
    </source>
</evidence>
<organism evidence="1">
    <name type="scientific">marine sediment metagenome</name>
    <dbReference type="NCBI Taxonomy" id="412755"/>
    <lineage>
        <taxon>unclassified sequences</taxon>
        <taxon>metagenomes</taxon>
        <taxon>ecological metagenomes</taxon>
    </lineage>
</organism>